<dbReference type="EMBL" id="CP093442">
    <property type="protein sequence ID" value="UOF01545.1"/>
    <property type="molecule type" value="Genomic_DNA"/>
</dbReference>
<gene>
    <name evidence="2" type="ORF">MNR06_01075</name>
</gene>
<evidence type="ECO:0000313" key="3">
    <source>
        <dbReference type="Proteomes" id="UP000830116"/>
    </source>
</evidence>
<dbReference type="InterPro" id="IPR011055">
    <property type="entry name" value="Dup_hybrid_motif"/>
</dbReference>
<feature type="chain" id="PRO_5047508406" description="Peptidase M23 domain-containing protein" evidence="1">
    <location>
        <begin position="22"/>
        <end position="596"/>
    </location>
</feature>
<dbReference type="SUPFAM" id="SSF51261">
    <property type="entry name" value="Duplicated hybrid motif"/>
    <property type="match status" value="2"/>
</dbReference>
<reference evidence="2" key="1">
    <citation type="submission" date="2022-03" db="EMBL/GenBank/DDBJ databases">
        <title>Genome Identification and Characterization of new species Bdellovibrio reynosense LBG001 sp. nov. from a Mexico soil sample.</title>
        <authorList>
            <person name="Camilli A."/>
            <person name="Ajao Y."/>
            <person name="Guo X."/>
        </authorList>
    </citation>
    <scope>NUCLEOTIDE SEQUENCE</scope>
    <source>
        <strain evidence="2">LBG001</strain>
    </source>
</reference>
<dbReference type="PANTHER" id="PTHR21666:SF270">
    <property type="entry name" value="MUREIN HYDROLASE ACTIVATOR ENVC"/>
    <property type="match status" value="1"/>
</dbReference>
<name>A0ABY4C9D5_9BACT</name>
<accession>A0ABY4C9D5</accession>
<proteinExistence type="predicted"/>
<feature type="signal peptide" evidence="1">
    <location>
        <begin position="1"/>
        <end position="21"/>
    </location>
</feature>
<dbReference type="CDD" id="cd12797">
    <property type="entry name" value="M23_peptidase"/>
    <property type="match status" value="1"/>
</dbReference>
<evidence type="ECO:0000313" key="2">
    <source>
        <dbReference type="EMBL" id="UOF01545.1"/>
    </source>
</evidence>
<evidence type="ECO:0000256" key="1">
    <source>
        <dbReference type="SAM" id="SignalP"/>
    </source>
</evidence>
<dbReference type="InterPro" id="IPR050570">
    <property type="entry name" value="Cell_wall_metabolism_enzyme"/>
</dbReference>
<sequence>MKHLSSVLIAALSLTAWPTLGAERSEADFKPMGLQEASIYTGPDELYEDHAEHVGSKSPRLPFEFPPIETKAVCVNPKVANDCCYYTIYDGHYAKNVNYKGPNPVFGNETDARAWAKNQIAKMPFFLPYNGNEVGLIQGWQYNNGGEHSGLDSWKNSVEAGKDVTFDVVAVAPGRVVTKLWDNWFGNTVIIEHTAANGSKYRSIYMHLRDGFTHDKNAAKAIVPPDPNANDNWAKYARFAKNNSDKLYWGQESHIIAVKVGDWVHTGTYIAKAGNTGAGGAGNGLNNDGTPMNTTRANNHLHFMMAVPNPKTAGEWVFVDTFGVYNEVDTGCYDLMKDIEYPRYFAPYYPNFHNISWDLYKFYFYYYPNMGWGPQTLSVYHSPGLVRAAGAFHPAVQGQWAVRGYLTSAEFNSWFNTYHAQGLRPRELQVQTGYDGYPRFTAIWQKRGNESYYTWINMNDADFNAKWNDLVLRQGYRVEDYVGYSIGANRYHAAIFVKDGQGFYLWHGMTQAEYQTKFNELWNLGWRTTSFNASPLPWGERYASVWMKKPGAWVTWFNLTGAGYQQKYNELSGQGYRVWKIQGYRNGTMFGAIWTK</sequence>
<dbReference type="Proteomes" id="UP000830116">
    <property type="component" value="Chromosome"/>
</dbReference>
<dbReference type="Pfam" id="PF17660">
    <property type="entry name" value="BTRD1"/>
    <property type="match status" value="4"/>
</dbReference>
<dbReference type="RefSeq" id="WP_243537985.1">
    <property type="nucleotide sequence ID" value="NZ_CP093442.1"/>
</dbReference>
<protein>
    <recommendedName>
        <fullName evidence="4">Peptidase M23 domain-containing protein</fullName>
    </recommendedName>
</protein>
<organism evidence="2 3">
    <name type="scientific">Bdellovibrio reynosensis</name>
    <dbReference type="NCBI Taxonomy" id="2835041"/>
    <lineage>
        <taxon>Bacteria</taxon>
        <taxon>Pseudomonadati</taxon>
        <taxon>Bdellovibrionota</taxon>
        <taxon>Bdellovibrionia</taxon>
        <taxon>Bdellovibrionales</taxon>
        <taxon>Pseudobdellovibrionaceae</taxon>
        <taxon>Bdellovibrio</taxon>
    </lineage>
</organism>
<keyword evidence="3" id="KW-1185">Reference proteome</keyword>
<keyword evidence="1" id="KW-0732">Signal</keyword>
<dbReference type="InterPro" id="IPR049511">
    <property type="entry name" value="PGH-like_rpt"/>
</dbReference>
<dbReference type="Gene3D" id="2.70.70.10">
    <property type="entry name" value="Glucose Permease (Domain IIA)"/>
    <property type="match status" value="1"/>
</dbReference>
<dbReference type="PANTHER" id="PTHR21666">
    <property type="entry name" value="PEPTIDASE-RELATED"/>
    <property type="match status" value="1"/>
</dbReference>
<evidence type="ECO:0008006" key="4">
    <source>
        <dbReference type="Google" id="ProtNLM"/>
    </source>
</evidence>